<name>A0A166WEI1_9AGAM</name>
<protein>
    <submittedName>
        <fullName evidence="2">Uncharacterized protein</fullName>
    </submittedName>
</protein>
<dbReference type="EMBL" id="KV417482">
    <property type="protein sequence ID" value="KZP33680.1"/>
    <property type="molecule type" value="Genomic_DNA"/>
</dbReference>
<feature type="compositionally biased region" description="Basic and acidic residues" evidence="1">
    <location>
        <begin position="137"/>
        <end position="154"/>
    </location>
</feature>
<gene>
    <name evidence="2" type="ORF">FIBSPDRAFT_312974</name>
</gene>
<feature type="region of interest" description="Disordered" evidence="1">
    <location>
        <begin position="134"/>
        <end position="154"/>
    </location>
</feature>
<dbReference type="AlphaFoldDB" id="A0A166WEI1"/>
<sequence length="212" mass="23244">MQESRRRVSAPPQDWNAYVISTRPLRGSKACSLPRCVSLEPSRPFNRATYFCEPPLIIFLVPYPMSSGPLDSTAGSQHDLQLLGTLTTQPQLRAWLPLPKQPLIRLSNLCKLLGSRSQCPFWLAGTIRSVSGPWSNPERHARGSDHCMTSERAERRRQGSGILHVVNAVHSSELGAGAERWAFNTIMRCRSASASIRRRGAVGASASPLGSG</sequence>
<evidence type="ECO:0000313" key="2">
    <source>
        <dbReference type="EMBL" id="KZP33680.1"/>
    </source>
</evidence>
<organism evidence="2">
    <name type="scientific">Athelia psychrophila</name>
    <dbReference type="NCBI Taxonomy" id="1759441"/>
    <lineage>
        <taxon>Eukaryota</taxon>
        <taxon>Fungi</taxon>
        <taxon>Dikarya</taxon>
        <taxon>Basidiomycota</taxon>
        <taxon>Agaricomycotina</taxon>
        <taxon>Agaricomycetes</taxon>
        <taxon>Agaricomycetidae</taxon>
        <taxon>Atheliales</taxon>
        <taxon>Atheliaceae</taxon>
        <taxon>Athelia</taxon>
    </lineage>
</organism>
<reference evidence="2" key="1">
    <citation type="journal article" date="2016" name="Mol. Biol. Evol.">
        <title>Comparative Genomics of Early-Diverging Mushroom-Forming Fungi Provides Insights into the Origins of Lignocellulose Decay Capabilities.</title>
        <authorList>
            <person name="Nagy L.G."/>
            <person name="Riley R."/>
            <person name="Tritt A."/>
            <person name="Adam C."/>
            <person name="Daum C."/>
            <person name="Floudas D."/>
            <person name="Sun H."/>
            <person name="Yadav J.S."/>
            <person name="Pangilinan J."/>
            <person name="Larsson K.H."/>
            <person name="Matsuura K."/>
            <person name="Barry K."/>
            <person name="Labutti K."/>
            <person name="Kuo R."/>
            <person name="Ohm R.A."/>
            <person name="Bhattacharya S.S."/>
            <person name="Shirouzu T."/>
            <person name="Yoshinaga Y."/>
            <person name="Martin F.M."/>
            <person name="Grigoriev I.V."/>
            <person name="Hibbett D.S."/>
        </authorList>
    </citation>
    <scope>NUCLEOTIDE SEQUENCE [LARGE SCALE GENOMIC DNA]</scope>
    <source>
        <strain evidence="2">CBS 109695</strain>
    </source>
</reference>
<accession>A0A166WEI1</accession>
<proteinExistence type="predicted"/>
<evidence type="ECO:0000256" key="1">
    <source>
        <dbReference type="SAM" id="MobiDB-lite"/>
    </source>
</evidence>